<organism evidence="6 7">
    <name type="scientific">Yersinia canariae</name>
    <dbReference type="NCBI Taxonomy" id="2607663"/>
    <lineage>
        <taxon>Bacteria</taxon>
        <taxon>Pseudomonadati</taxon>
        <taxon>Pseudomonadota</taxon>
        <taxon>Gammaproteobacteria</taxon>
        <taxon>Enterobacterales</taxon>
        <taxon>Yersiniaceae</taxon>
        <taxon>Yersinia</taxon>
    </lineage>
</organism>
<dbReference type="GO" id="GO:0050660">
    <property type="term" value="F:flavin adenine dinucleotide binding"/>
    <property type="evidence" value="ECO:0007669"/>
    <property type="project" value="InterPro"/>
</dbReference>
<keyword evidence="2" id="KW-0285">Flavoprotein</keyword>
<dbReference type="Gene3D" id="3.50.50.60">
    <property type="entry name" value="FAD/NAD(P)-binding domain"/>
    <property type="match status" value="1"/>
</dbReference>
<dbReference type="Pfam" id="PF00743">
    <property type="entry name" value="FMO-like"/>
    <property type="match status" value="1"/>
</dbReference>
<evidence type="ECO:0000256" key="3">
    <source>
        <dbReference type="ARBA" id="ARBA00022827"/>
    </source>
</evidence>
<dbReference type="AlphaFoldDB" id="A0A857F672"/>
<evidence type="ECO:0000313" key="6">
    <source>
        <dbReference type="EMBL" id="QHB34355.1"/>
    </source>
</evidence>
<dbReference type="SUPFAM" id="SSF51735">
    <property type="entry name" value="NAD(P)-binding Rossmann-fold domains"/>
    <property type="match status" value="1"/>
</dbReference>
<dbReference type="InterPro" id="IPR036291">
    <property type="entry name" value="NAD(P)-bd_dom_sf"/>
</dbReference>
<gene>
    <name evidence="6" type="ORF">F0T03_20780</name>
</gene>
<dbReference type="PANTHER" id="PTHR23023">
    <property type="entry name" value="DIMETHYLANILINE MONOOXYGENASE"/>
    <property type="match status" value="1"/>
</dbReference>
<keyword evidence="7" id="KW-1185">Reference proteome</keyword>
<dbReference type="InterPro" id="IPR036188">
    <property type="entry name" value="FAD/NAD-bd_sf"/>
</dbReference>
<proteinExistence type="inferred from homology"/>
<keyword evidence="3" id="KW-0274">FAD</keyword>
<comment type="similarity">
    <text evidence="1">Belongs to the FMO family.</text>
</comment>
<dbReference type="InterPro" id="IPR000960">
    <property type="entry name" value="Flavin_mOase"/>
</dbReference>
<protein>
    <submittedName>
        <fullName evidence="6">NAD(P)-binding protein</fullName>
    </submittedName>
</protein>
<accession>A0A857F672</accession>
<keyword evidence="4" id="KW-0521">NADP</keyword>
<dbReference type="Proteomes" id="UP000464402">
    <property type="component" value="Chromosome"/>
</dbReference>
<evidence type="ECO:0000256" key="1">
    <source>
        <dbReference type="ARBA" id="ARBA00009183"/>
    </source>
</evidence>
<evidence type="ECO:0000256" key="2">
    <source>
        <dbReference type="ARBA" id="ARBA00022630"/>
    </source>
</evidence>
<reference evidence="7" key="1">
    <citation type="submission" date="2019-09" db="EMBL/GenBank/DDBJ databases">
        <title>Yersinia canariae sp. nov., isolated from a human yersiniosis case.</title>
        <authorList>
            <person name="Nguyen S.V."/>
            <person name="Greig D."/>
            <person name="Hurley D."/>
            <person name="Cao Y."/>
            <person name="McCabe E."/>
            <person name="Mitchell M."/>
            <person name="Jenkins C."/>
            <person name="Fanning S."/>
        </authorList>
    </citation>
    <scope>NUCLEOTIDE SEQUENCE [LARGE SCALE GENOMIC DNA]</scope>
    <source>
        <strain evidence="7">NCTC 14382</strain>
    </source>
</reference>
<dbReference type="GO" id="GO:0004499">
    <property type="term" value="F:N,N-dimethylaniline monooxygenase activity"/>
    <property type="evidence" value="ECO:0007669"/>
    <property type="project" value="InterPro"/>
</dbReference>
<dbReference type="RefSeq" id="WP_159680352.1">
    <property type="nucleotide sequence ID" value="NZ_CP043727.1"/>
</dbReference>
<sequence>MKIAIIGAGPAGLIAARNALKLGFETVLFERLERVGGLWNPDSKGVYSNVNMQISRHTFHYANFPSYTGGNFPDVHQVIDYLTLMATATGVLDITNLNTTVTGVVHTQQGWRVSTEQAQQHQRAYFDGVIITTGEQWQARKLAVPGLNDFRGEIVSSQDYWHPEIFTDKNVLVIGDGLSGTDIAADLVPFARSVSLSAKKMGLFLPRYFRLGPHDLMHSYLGRYLLNQLPYDEYLVYLDEALPEYMQLYRESGLLPAMANNTAVLVNEKVIPYIVAGRITLKPQLERINADGKAQFADSSLADYDAIISCIGYERPDYRFITGFDRRRLYEHFFWADNPTLCIISPPIGYVPFGAAFPYFEIISQWILRVIIGKVQLPSLEVMSQWCQENESSLYAKRFYDSWLETIRIGIHAGVLPDPAVNFSRYWNLISSVIKPEFLVSVPVRPVRGMMDSWFNFDAAKVKILASLPMGVRDSLLAKGDISSEEYRDAAKIGANDIIHPELRYSHTYF</sequence>
<keyword evidence="5" id="KW-0560">Oxidoreductase</keyword>
<evidence type="ECO:0000256" key="4">
    <source>
        <dbReference type="ARBA" id="ARBA00022857"/>
    </source>
</evidence>
<dbReference type="PRINTS" id="PR00370">
    <property type="entry name" value="FMOXYGENASE"/>
</dbReference>
<dbReference type="EMBL" id="CP043727">
    <property type="protein sequence ID" value="QHB34355.1"/>
    <property type="molecule type" value="Genomic_DNA"/>
</dbReference>
<dbReference type="InterPro" id="IPR050346">
    <property type="entry name" value="FMO-like"/>
</dbReference>
<dbReference type="KEGG" id="yca:F0T03_20780"/>
<dbReference type="InterPro" id="IPR020946">
    <property type="entry name" value="Flavin_mOase-like"/>
</dbReference>
<evidence type="ECO:0000256" key="5">
    <source>
        <dbReference type="ARBA" id="ARBA00023002"/>
    </source>
</evidence>
<name>A0A857F672_9GAMM</name>
<evidence type="ECO:0000313" key="7">
    <source>
        <dbReference type="Proteomes" id="UP000464402"/>
    </source>
</evidence>
<dbReference type="GO" id="GO:0050661">
    <property type="term" value="F:NADP binding"/>
    <property type="evidence" value="ECO:0007669"/>
    <property type="project" value="InterPro"/>
</dbReference>
<dbReference type="SUPFAM" id="SSF51905">
    <property type="entry name" value="FAD/NAD(P)-binding domain"/>
    <property type="match status" value="1"/>
</dbReference>